<organism evidence="2 3">
    <name type="scientific">Botrimarina hoheduenensis</name>
    <dbReference type="NCBI Taxonomy" id="2528000"/>
    <lineage>
        <taxon>Bacteria</taxon>
        <taxon>Pseudomonadati</taxon>
        <taxon>Planctomycetota</taxon>
        <taxon>Planctomycetia</taxon>
        <taxon>Pirellulales</taxon>
        <taxon>Lacipirellulaceae</taxon>
        <taxon>Botrimarina</taxon>
    </lineage>
</organism>
<dbReference type="InterPro" id="IPR036761">
    <property type="entry name" value="TTHA0802/YceI-like_sf"/>
</dbReference>
<proteinExistence type="predicted"/>
<evidence type="ECO:0000313" key="3">
    <source>
        <dbReference type="Proteomes" id="UP000318995"/>
    </source>
</evidence>
<reference evidence="2 3" key="1">
    <citation type="submission" date="2019-02" db="EMBL/GenBank/DDBJ databases">
        <title>Deep-cultivation of Planctomycetes and their phenomic and genomic characterization uncovers novel biology.</title>
        <authorList>
            <person name="Wiegand S."/>
            <person name="Jogler M."/>
            <person name="Boedeker C."/>
            <person name="Pinto D."/>
            <person name="Vollmers J."/>
            <person name="Rivas-Marin E."/>
            <person name="Kohn T."/>
            <person name="Peeters S.H."/>
            <person name="Heuer A."/>
            <person name="Rast P."/>
            <person name="Oberbeckmann S."/>
            <person name="Bunk B."/>
            <person name="Jeske O."/>
            <person name="Meyerdierks A."/>
            <person name="Storesund J.E."/>
            <person name="Kallscheuer N."/>
            <person name="Luecker S."/>
            <person name="Lage O.M."/>
            <person name="Pohl T."/>
            <person name="Merkel B.J."/>
            <person name="Hornburger P."/>
            <person name="Mueller R.-W."/>
            <person name="Bruemmer F."/>
            <person name="Labrenz M."/>
            <person name="Spormann A.M."/>
            <person name="Op Den Camp H."/>
            <person name="Overmann J."/>
            <person name="Amann R."/>
            <person name="Jetten M.S.M."/>
            <person name="Mascher T."/>
            <person name="Medema M.H."/>
            <person name="Devos D.P."/>
            <person name="Kaster A.-K."/>
            <person name="Ovreas L."/>
            <person name="Rohde M."/>
            <person name="Galperin M.Y."/>
            <person name="Jogler C."/>
        </authorList>
    </citation>
    <scope>NUCLEOTIDE SEQUENCE [LARGE SCALE GENOMIC DNA]</scope>
    <source>
        <strain evidence="2 3">Pla111</strain>
    </source>
</reference>
<comment type="caution">
    <text evidence="2">The sequence shown here is derived from an EMBL/GenBank/DDBJ whole genome shotgun (WGS) entry which is preliminary data.</text>
</comment>
<dbReference type="EMBL" id="SJPH01000002">
    <property type="protein sequence ID" value="TWT47244.1"/>
    <property type="molecule type" value="Genomic_DNA"/>
</dbReference>
<feature type="domain" description="Lipid/polyisoprenoid-binding YceI-like" evidence="1">
    <location>
        <begin position="64"/>
        <end position="200"/>
    </location>
</feature>
<dbReference type="AlphaFoldDB" id="A0A5C5W9F0"/>
<dbReference type="Gene3D" id="2.40.128.110">
    <property type="entry name" value="Lipid/polyisoprenoid-binding, YceI-like"/>
    <property type="match status" value="1"/>
</dbReference>
<evidence type="ECO:0000259" key="1">
    <source>
        <dbReference type="Pfam" id="PF04264"/>
    </source>
</evidence>
<dbReference type="Pfam" id="PF04264">
    <property type="entry name" value="YceI"/>
    <property type="match status" value="1"/>
</dbReference>
<evidence type="ECO:0000313" key="2">
    <source>
        <dbReference type="EMBL" id="TWT47244.1"/>
    </source>
</evidence>
<gene>
    <name evidence="2" type="ORF">Pla111_08560</name>
</gene>
<dbReference type="Proteomes" id="UP000318995">
    <property type="component" value="Unassembled WGS sequence"/>
</dbReference>
<protein>
    <submittedName>
        <fullName evidence="2">YceI-like domain protein</fullName>
    </submittedName>
</protein>
<dbReference type="SUPFAM" id="SSF101874">
    <property type="entry name" value="YceI-like"/>
    <property type="match status" value="1"/>
</dbReference>
<name>A0A5C5W9F0_9BACT</name>
<dbReference type="InterPro" id="IPR007372">
    <property type="entry name" value="Lipid/polyisoprenoid-bd_YceI"/>
</dbReference>
<accession>A0A5C5W9F0</accession>
<keyword evidence="3" id="KW-1185">Reference proteome</keyword>
<sequence length="221" mass="23558">MALAMAFPACERATAQTPISYSAGDLHLPSTRVFALVGKTGLGHEHGVLGRLKSGRLNLGATCDAGELVFDMSSFTADTDQARRLVGLSGSSSDSTRKQVTTTMLGRDVLNVGQYPTAVFKIDSATPERPTVEGQPQRYRLSGQFTLQRTARPLSFLAEVTSKNGWNLVRGSFPLKQSEYGIKPYSKAFGAVGVADEMTVWGELWVAPATGVAGQTSAAVR</sequence>